<keyword evidence="3" id="KW-0547">Nucleotide-binding</keyword>
<dbReference type="PANTHER" id="PTHR47552">
    <property type="entry name" value="PHOSPHORIBOSYLFORMYLGLYCINAMIDINE SYNTHASE SUBUNIT PURQ"/>
    <property type="match status" value="1"/>
</dbReference>
<evidence type="ECO:0000256" key="7">
    <source>
        <dbReference type="ARBA" id="ARBA00022962"/>
    </source>
</evidence>
<protein>
    <submittedName>
        <fullName evidence="8">Phosphoribosylformylglycinamidine synthase I</fullName>
    </submittedName>
</protein>
<keyword evidence="6" id="KW-0067">ATP-binding</keyword>
<evidence type="ECO:0000313" key="9">
    <source>
        <dbReference type="Proteomes" id="UP000178254"/>
    </source>
</evidence>
<keyword evidence="1" id="KW-0963">Cytoplasm</keyword>
<dbReference type="GO" id="GO:0016787">
    <property type="term" value="F:hydrolase activity"/>
    <property type="evidence" value="ECO:0007669"/>
    <property type="project" value="UniProtKB-KW"/>
</dbReference>
<dbReference type="SMART" id="SM01211">
    <property type="entry name" value="GATase_5"/>
    <property type="match status" value="1"/>
</dbReference>
<keyword evidence="4" id="KW-0658">Purine biosynthesis</keyword>
<dbReference type="AlphaFoldDB" id="A0A1F6PFD8"/>
<dbReference type="InterPro" id="IPR010075">
    <property type="entry name" value="PRibForGlyAmidine_synth_PurQ"/>
</dbReference>
<evidence type="ECO:0000256" key="5">
    <source>
        <dbReference type="ARBA" id="ARBA00022801"/>
    </source>
</evidence>
<evidence type="ECO:0000313" key="8">
    <source>
        <dbReference type="EMBL" id="OGH94644.1"/>
    </source>
</evidence>
<dbReference type="PANTHER" id="PTHR47552:SF1">
    <property type="entry name" value="PHOSPHORIBOSYLFORMYLGLYCINAMIDINE SYNTHASE SUBUNIT PURQ"/>
    <property type="match status" value="1"/>
</dbReference>
<dbReference type="NCBIfam" id="TIGR01737">
    <property type="entry name" value="FGAM_synth_I"/>
    <property type="match status" value="1"/>
</dbReference>
<gene>
    <name evidence="8" type="ORF">A2538_04405</name>
</gene>
<dbReference type="SUPFAM" id="SSF52317">
    <property type="entry name" value="Class I glutamine amidotransferase-like"/>
    <property type="match status" value="1"/>
</dbReference>
<dbReference type="Proteomes" id="UP000178254">
    <property type="component" value="Unassembled WGS sequence"/>
</dbReference>
<organism evidence="8 9">
    <name type="scientific">Candidatus Magasanikbacteria bacterium RIFOXYD2_FULL_41_14</name>
    <dbReference type="NCBI Taxonomy" id="1798709"/>
    <lineage>
        <taxon>Bacteria</taxon>
        <taxon>Candidatus Magasanikiibacteriota</taxon>
    </lineage>
</organism>
<reference evidence="8 9" key="1">
    <citation type="journal article" date="2016" name="Nat. Commun.">
        <title>Thousands of microbial genomes shed light on interconnected biogeochemical processes in an aquifer system.</title>
        <authorList>
            <person name="Anantharaman K."/>
            <person name="Brown C.T."/>
            <person name="Hug L.A."/>
            <person name="Sharon I."/>
            <person name="Castelle C.J."/>
            <person name="Probst A.J."/>
            <person name="Thomas B.C."/>
            <person name="Singh A."/>
            <person name="Wilkins M.J."/>
            <person name="Karaoz U."/>
            <person name="Brodie E.L."/>
            <person name="Williams K.H."/>
            <person name="Hubbard S.S."/>
            <person name="Banfield J.F."/>
        </authorList>
    </citation>
    <scope>NUCLEOTIDE SEQUENCE [LARGE SCALE GENOMIC DNA]</scope>
</reference>
<name>A0A1F6PFD8_9BACT</name>
<dbReference type="STRING" id="1798709.A2538_04405"/>
<dbReference type="GO" id="GO:0006189">
    <property type="term" value="P:'de novo' IMP biosynthetic process"/>
    <property type="evidence" value="ECO:0007669"/>
    <property type="project" value="InterPro"/>
</dbReference>
<sequence>MMRIAIIQFPGSNCESESIRAIRTAGMEPEEFLWNRAPQDLAGFDGFFIVGGFSYEDRARSGVVAALDPIMHYLKIEAEKGKGILGICNGAQILVESGLVPGADGYPVCMALAENKREQNGKILGTGFYNAWVNLKLDAIAQKSIFTKNIPADYIMKVPVAHGEGRFLIPPELLVELKEKNLTTFRYCDDNGEFNPEFPVNPNGADYNLAGVSNATGTILALMPHPERTPNGDVIFNSWRDSIIENKTIIINDKINYEPPTVVLANYHQPENSFAIDVELIITDNEAVTVQNALNNLGIDVLVKKATRWENETNQLISNDELKSKIIASGELFNSNKERVADLENPTTENFITILTRYRGNSVGTQKYQILTARTGISGLNSVKKGTLWRISAKNGNLKELWPKILATGVLFNQFSQDAYLLSSP</sequence>
<evidence type="ECO:0000256" key="6">
    <source>
        <dbReference type="ARBA" id="ARBA00022840"/>
    </source>
</evidence>
<dbReference type="EMBL" id="MFRE01000006">
    <property type="protein sequence ID" value="OGH94644.1"/>
    <property type="molecule type" value="Genomic_DNA"/>
</dbReference>
<proteinExistence type="predicted"/>
<evidence type="ECO:0000256" key="1">
    <source>
        <dbReference type="ARBA" id="ARBA00022490"/>
    </source>
</evidence>
<evidence type="ECO:0000256" key="2">
    <source>
        <dbReference type="ARBA" id="ARBA00022598"/>
    </source>
</evidence>
<keyword evidence="2" id="KW-0436">Ligase</keyword>
<dbReference type="Gene3D" id="3.40.50.880">
    <property type="match status" value="1"/>
</dbReference>
<evidence type="ECO:0000256" key="4">
    <source>
        <dbReference type="ARBA" id="ARBA00022755"/>
    </source>
</evidence>
<dbReference type="GO" id="GO:0005524">
    <property type="term" value="F:ATP binding"/>
    <property type="evidence" value="ECO:0007669"/>
    <property type="project" value="UniProtKB-KW"/>
</dbReference>
<dbReference type="PROSITE" id="PS51273">
    <property type="entry name" value="GATASE_TYPE_1"/>
    <property type="match status" value="1"/>
</dbReference>
<accession>A0A1F6PFD8</accession>
<dbReference type="GO" id="GO:0004642">
    <property type="term" value="F:phosphoribosylformylglycinamidine synthase activity"/>
    <property type="evidence" value="ECO:0007669"/>
    <property type="project" value="InterPro"/>
</dbReference>
<evidence type="ECO:0000256" key="3">
    <source>
        <dbReference type="ARBA" id="ARBA00022741"/>
    </source>
</evidence>
<keyword evidence="5" id="KW-0378">Hydrolase</keyword>
<dbReference type="InterPro" id="IPR029062">
    <property type="entry name" value="Class_I_gatase-like"/>
</dbReference>
<comment type="caution">
    <text evidence="8">The sequence shown here is derived from an EMBL/GenBank/DDBJ whole genome shotgun (WGS) entry which is preliminary data.</text>
</comment>
<dbReference type="Pfam" id="PF13507">
    <property type="entry name" value="GATase_5"/>
    <property type="match status" value="1"/>
</dbReference>
<keyword evidence="7" id="KW-0315">Glutamine amidotransferase</keyword>